<dbReference type="HOGENOM" id="CLU_016047_0_2_14"/>
<dbReference type="GO" id="GO:0055085">
    <property type="term" value="P:transmembrane transport"/>
    <property type="evidence" value="ECO:0007669"/>
    <property type="project" value="InterPro"/>
</dbReference>
<dbReference type="InterPro" id="IPR035906">
    <property type="entry name" value="MetI-like_sf"/>
</dbReference>
<evidence type="ECO:0000256" key="3">
    <source>
        <dbReference type="ARBA" id="ARBA00022475"/>
    </source>
</evidence>
<evidence type="ECO:0000256" key="6">
    <source>
        <dbReference type="ARBA" id="ARBA00023136"/>
    </source>
</evidence>
<feature type="transmembrane region" description="Helical" evidence="7">
    <location>
        <begin position="300"/>
        <end position="317"/>
    </location>
</feature>
<feature type="transmembrane region" description="Helical" evidence="7">
    <location>
        <begin position="109"/>
        <end position="131"/>
    </location>
</feature>
<organism evidence="9 10">
    <name type="scientific">Acholeplasma brassicae</name>
    <dbReference type="NCBI Taxonomy" id="61635"/>
    <lineage>
        <taxon>Bacteria</taxon>
        <taxon>Bacillati</taxon>
        <taxon>Mycoplasmatota</taxon>
        <taxon>Mollicutes</taxon>
        <taxon>Acholeplasmatales</taxon>
        <taxon>Acholeplasmataceae</taxon>
        <taxon>Acholeplasma</taxon>
    </lineage>
</organism>
<dbReference type="STRING" id="61635.BN85300960"/>
<feature type="domain" description="ABC transmembrane type-1" evidence="8">
    <location>
        <begin position="105"/>
        <end position="317"/>
    </location>
</feature>
<keyword evidence="6 7" id="KW-0472">Membrane</keyword>
<keyword evidence="2 7" id="KW-0813">Transport</keyword>
<feature type="transmembrane region" description="Helical" evidence="7">
    <location>
        <begin position="143"/>
        <end position="163"/>
    </location>
</feature>
<feature type="transmembrane region" description="Helical" evidence="7">
    <location>
        <begin position="41"/>
        <end position="63"/>
    </location>
</feature>
<dbReference type="SUPFAM" id="SSF161098">
    <property type="entry name" value="MetI-like"/>
    <property type="match status" value="1"/>
</dbReference>
<dbReference type="PROSITE" id="PS50928">
    <property type="entry name" value="ABC_TM1"/>
    <property type="match status" value="1"/>
</dbReference>
<keyword evidence="4 7" id="KW-0812">Transmembrane</keyword>
<dbReference type="Proteomes" id="UP000032737">
    <property type="component" value="Chromosome"/>
</dbReference>
<comment type="subcellular location">
    <subcellularLocation>
        <location evidence="1 7">Cell membrane</location>
        <topology evidence="1 7">Multi-pass membrane protein</topology>
    </subcellularLocation>
</comment>
<proteinExistence type="inferred from homology"/>
<dbReference type="InterPro" id="IPR051393">
    <property type="entry name" value="ABC_transporter_permease"/>
</dbReference>
<dbReference type="AlphaFoldDB" id="U4KM23"/>
<evidence type="ECO:0000256" key="4">
    <source>
        <dbReference type="ARBA" id="ARBA00022692"/>
    </source>
</evidence>
<dbReference type="OrthoDB" id="42615at2"/>
<evidence type="ECO:0000256" key="7">
    <source>
        <dbReference type="RuleBase" id="RU363032"/>
    </source>
</evidence>
<keyword evidence="3" id="KW-1003">Cell membrane</keyword>
<protein>
    <submittedName>
        <fullName evidence="9">ABC-type carbohydrate transport system, permease component</fullName>
    </submittedName>
</protein>
<keyword evidence="5 7" id="KW-1133">Transmembrane helix</keyword>
<reference evidence="9 10" key="1">
    <citation type="journal article" date="2013" name="J. Mol. Microbiol. Biotechnol.">
        <title>Analysis of the Complete Genomes of Acholeplasma brassicae , A. palmae and A. laidlawii and Their Comparison to the Obligate Parasites from ' Candidatus Phytoplasma'.</title>
        <authorList>
            <person name="Kube M."/>
            <person name="Siewert C."/>
            <person name="Migdoll A.M."/>
            <person name="Duduk B."/>
            <person name="Holz S."/>
            <person name="Rabus R."/>
            <person name="Seemuller E."/>
            <person name="Mitrovic J."/>
            <person name="Muller I."/>
            <person name="Buttner C."/>
            <person name="Reinhardt R."/>
        </authorList>
    </citation>
    <scope>NUCLEOTIDE SEQUENCE [LARGE SCALE GENOMIC DNA]</scope>
    <source>
        <strain evidence="10">0502</strain>
    </source>
</reference>
<evidence type="ECO:0000256" key="2">
    <source>
        <dbReference type="ARBA" id="ARBA00022448"/>
    </source>
</evidence>
<dbReference type="PANTHER" id="PTHR30193">
    <property type="entry name" value="ABC TRANSPORTER PERMEASE PROTEIN"/>
    <property type="match status" value="1"/>
</dbReference>
<dbReference type="GO" id="GO:0005886">
    <property type="term" value="C:plasma membrane"/>
    <property type="evidence" value="ECO:0007669"/>
    <property type="project" value="UniProtKB-SubCell"/>
</dbReference>
<dbReference type="Gene3D" id="1.10.3720.10">
    <property type="entry name" value="MetI-like"/>
    <property type="match status" value="1"/>
</dbReference>
<evidence type="ECO:0000313" key="10">
    <source>
        <dbReference type="Proteomes" id="UP000032737"/>
    </source>
</evidence>
<evidence type="ECO:0000313" key="9">
    <source>
        <dbReference type="EMBL" id="CCV65117.1"/>
    </source>
</evidence>
<feature type="transmembrane region" description="Helical" evidence="7">
    <location>
        <begin position="241"/>
        <end position="270"/>
    </location>
</feature>
<accession>U4KM23</accession>
<dbReference type="CDD" id="cd06261">
    <property type="entry name" value="TM_PBP2"/>
    <property type="match status" value="1"/>
</dbReference>
<sequence>MTKNRIRQQLNRFKHFLVETFENVFRLDKSYKAKRRRQKRFFIFMMLFLPVTHFLVFFVYVNIDTIILSFQRFDYYTGDYKFVWFENYQQVIRDLRELPQMKQTVINSFMFLPITNFITLPLSIISAYFIFRGVPGRGLFKVLFFLPSIISIVVLTMAFQFMFDPLFGPINQLLAELGIQPVGGWFGTKGTAMNMVYLYCIWAGIGFNMVLINGAISRLPSEVIESGRLDGVSMYTELTKIIIPMIWPTITTLFVIGTTAVFTIFLQILLLTNGGPSGSTKTIAYLIVEMVQSGDYTTPAAFGMIFTLVAIPLIMFIKWGMEKIGENVEY</sequence>
<dbReference type="Pfam" id="PF00528">
    <property type="entry name" value="BPD_transp_1"/>
    <property type="match status" value="1"/>
</dbReference>
<evidence type="ECO:0000259" key="8">
    <source>
        <dbReference type="PROSITE" id="PS50928"/>
    </source>
</evidence>
<evidence type="ECO:0000256" key="1">
    <source>
        <dbReference type="ARBA" id="ARBA00004651"/>
    </source>
</evidence>
<keyword evidence="10" id="KW-1185">Reference proteome</keyword>
<dbReference type="InterPro" id="IPR000515">
    <property type="entry name" value="MetI-like"/>
</dbReference>
<name>U4KM23_9MOLU</name>
<evidence type="ECO:0000256" key="5">
    <source>
        <dbReference type="ARBA" id="ARBA00022989"/>
    </source>
</evidence>
<comment type="similarity">
    <text evidence="7">Belongs to the binding-protein-dependent transport system permease family.</text>
</comment>
<gene>
    <name evidence="9" type="ORF">BN85300960</name>
</gene>
<dbReference type="EMBL" id="FO681348">
    <property type="protein sequence ID" value="CCV65117.1"/>
    <property type="molecule type" value="Genomic_DNA"/>
</dbReference>
<dbReference type="PANTHER" id="PTHR30193:SF41">
    <property type="entry name" value="DIACETYLCHITOBIOSE UPTAKE SYSTEM PERMEASE PROTEIN NGCF"/>
    <property type="match status" value="1"/>
</dbReference>
<feature type="transmembrane region" description="Helical" evidence="7">
    <location>
        <begin position="196"/>
        <end position="220"/>
    </location>
</feature>
<dbReference type="RefSeq" id="WP_030003986.1">
    <property type="nucleotide sequence ID" value="NC_022549.1"/>
</dbReference>
<dbReference type="KEGG" id="abra:BN85300960"/>